<feature type="transmembrane region" description="Helical" evidence="6">
    <location>
        <begin position="242"/>
        <end position="266"/>
    </location>
</feature>
<organism evidence="7">
    <name type="scientific">Amphimedon queenslandica</name>
    <name type="common">Sponge</name>
    <dbReference type="NCBI Taxonomy" id="400682"/>
    <lineage>
        <taxon>Eukaryota</taxon>
        <taxon>Metazoa</taxon>
        <taxon>Porifera</taxon>
        <taxon>Demospongiae</taxon>
        <taxon>Heteroscleromorpha</taxon>
        <taxon>Haplosclerida</taxon>
        <taxon>Niphatidae</taxon>
        <taxon>Amphimedon</taxon>
    </lineage>
</organism>
<keyword evidence="4 6" id="KW-0472">Membrane</keyword>
<feature type="transmembrane region" description="Helical" evidence="6">
    <location>
        <begin position="272"/>
        <end position="295"/>
    </location>
</feature>
<comment type="subcellular location">
    <subcellularLocation>
        <location evidence="1">Membrane</location>
        <topology evidence="1">Multi-pass membrane protein</topology>
    </subcellularLocation>
</comment>
<dbReference type="PANTHER" id="PTHR23112:SF43">
    <property type="entry name" value="CYCLIC AMP RECEPTOR-LIKE PROTEIN A"/>
    <property type="match status" value="1"/>
</dbReference>
<feature type="transmembrane region" description="Helical" evidence="6">
    <location>
        <begin position="30"/>
        <end position="48"/>
    </location>
</feature>
<feature type="region of interest" description="Disordered" evidence="5">
    <location>
        <begin position="400"/>
        <end position="423"/>
    </location>
</feature>
<dbReference type="PANTHER" id="PTHR23112">
    <property type="entry name" value="G PROTEIN-COUPLED RECEPTOR 157-RELATED"/>
    <property type="match status" value="1"/>
</dbReference>
<sequence>MDESDTNSSSSSSCDEFDDLDYKIVSGVRAFSAFISLVSCLIVIILIFLFKRHHYFIQRLVLYMCFMAAINSVTIMIQKVDYFTPDTNQRDALDKYCIFAGFAEYYTSAVELIGFVCITHGLYRTVFKQKPKKYLELGYICISLLFPLLPACAPFFGFMYGKSGPWCWIRERSDNCDKETVGIIFQFVLWYIPLVLLTVSTSIVYIAMFCKVHKSIESHWQGPYDPELFLHKGRLRKVVKILLAYMPILFLLINLMSLPNAIQWAIGEKPILALWILHGVFPPFRGALFAIPYLFHTDTRQQIKQIGIRGAVRERFMRKKTVTSYPAKECNFSDSLTFPAAADTTYERNKPYRNPSLRQQELSQRYSIPTIPQVATLSENTTSTSISTYSTDLGTHSSLSGLLTSRNAADTHSECESRNQQNE</sequence>
<dbReference type="eggNOG" id="ENOG502QTGV">
    <property type="taxonomic scope" value="Eukaryota"/>
</dbReference>
<proteinExistence type="predicted"/>
<dbReference type="STRING" id="400682.A0A1X7UNV4"/>
<evidence type="ECO:0000313" key="7">
    <source>
        <dbReference type="EnsemblMetazoa" id="Aqu2.1.29670_001"/>
    </source>
</evidence>
<dbReference type="GO" id="GO:0004930">
    <property type="term" value="F:G protein-coupled receptor activity"/>
    <property type="evidence" value="ECO:0007669"/>
    <property type="project" value="TreeGrafter"/>
</dbReference>
<feature type="transmembrane region" description="Helical" evidence="6">
    <location>
        <begin position="60"/>
        <end position="78"/>
    </location>
</feature>
<dbReference type="AlphaFoldDB" id="A0A1X7UNV4"/>
<keyword evidence="3 6" id="KW-1133">Transmembrane helix</keyword>
<feature type="transmembrane region" description="Helical" evidence="6">
    <location>
        <begin position="181"/>
        <end position="208"/>
    </location>
</feature>
<evidence type="ECO:0000256" key="4">
    <source>
        <dbReference type="ARBA" id="ARBA00023136"/>
    </source>
</evidence>
<protein>
    <submittedName>
        <fullName evidence="7">Uncharacterized protein</fullName>
    </submittedName>
</protein>
<feature type="transmembrane region" description="Helical" evidence="6">
    <location>
        <begin position="135"/>
        <end position="161"/>
    </location>
</feature>
<dbReference type="OrthoDB" id="100006at2759"/>
<dbReference type="GO" id="GO:0007189">
    <property type="term" value="P:adenylate cyclase-activating G protein-coupled receptor signaling pathway"/>
    <property type="evidence" value="ECO:0007669"/>
    <property type="project" value="TreeGrafter"/>
</dbReference>
<dbReference type="InParanoid" id="A0A1X7UNV4"/>
<evidence type="ECO:0000256" key="3">
    <source>
        <dbReference type="ARBA" id="ARBA00022989"/>
    </source>
</evidence>
<feature type="transmembrane region" description="Helical" evidence="6">
    <location>
        <begin position="98"/>
        <end position="123"/>
    </location>
</feature>
<accession>A0A1X7UNV4</accession>
<dbReference type="EnsemblMetazoa" id="Aqu2.1.29670_001">
    <property type="protein sequence ID" value="Aqu2.1.29670_001"/>
    <property type="gene ID" value="Aqu2.1.29670"/>
</dbReference>
<reference evidence="7" key="1">
    <citation type="submission" date="2017-05" db="UniProtKB">
        <authorList>
            <consortium name="EnsemblMetazoa"/>
        </authorList>
    </citation>
    <scope>IDENTIFICATION</scope>
</reference>
<dbReference type="Gene3D" id="1.20.1070.10">
    <property type="entry name" value="Rhodopsin 7-helix transmembrane proteins"/>
    <property type="match status" value="1"/>
</dbReference>
<dbReference type="SUPFAM" id="SSF81321">
    <property type="entry name" value="Family A G protein-coupled receptor-like"/>
    <property type="match status" value="1"/>
</dbReference>
<evidence type="ECO:0000256" key="5">
    <source>
        <dbReference type="SAM" id="MobiDB-lite"/>
    </source>
</evidence>
<keyword evidence="2 6" id="KW-0812">Transmembrane</keyword>
<evidence type="ECO:0000256" key="6">
    <source>
        <dbReference type="SAM" id="Phobius"/>
    </source>
</evidence>
<name>A0A1X7UNV4_AMPQE</name>
<evidence type="ECO:0000256" key="1">
    <source>
        <dbReference type="ARBA" id="ARBA00004141"/>
    </source>
</evidence>
<evidence type="ECO:0000256" key="2">
    <source>
        <dbReference type="ARBA" id="ARBA00022692"/>
    </source>
</evidence>
<dbReference type="GO" id="GO:0005886">
    <property type="term" value="C:plasma membrane"/>
    <property type="evidence" value="ECO:0007669"/>
    <property type="project" value="TreeGrafter"/>
</dbReference>